<feature type="compositionally biased region" description="Gly residues" evidence="1">
    <location>
        <begin position="12"/>
        <end position="25"/>
    </location>
</feature>
<proteinExistence type="predicted"/>
<dbReference type="SUPFAM" id="SSF81383">
    <property type="entry name" value="F-box domain"/>
    <property type="match status" value="1"/>
</dbReference>
<gene>
    <name evidence="2" type="ORF">OLEA9_A068398</name>
</gene>
<evidence type="ECO:0000313" key="2">
    <source>
        <dbReference type="EMBL" id="CAA3007128.1"/>
    </source>
</evidence>
<dbReference type="EMBL" id="CACTIH010007269">
    <property type="protein sequence ID" value="CAA3007128.1"/>
    <property type="molecule type" value="Genomic_DNA"/>
</dbReference>
<keyword evidence="3" id="KW-1185">Reference proteome</keyword>
<dbReference type="PANTHER" id="PTHR19855:SF31">
    <property type="entry name" value="TRANSCRIPTIONAL REGULATOR STERILE APETALA"/>
    <property type="match status" value="1"/>
</dbReference>
<dbReference type="InterPro" id="IPR036322">
    <property type="entry name" value="WD40_repeat_dom_sf"/>
</dbReference>
<dbReference type="AlphaFoldDB" id="A0A8S0TMG0"/>
<dbReference type="Gene3D" id="1.20.1280.50">
    <property type="match status" value="1"/>
</dbReference>
<dbReference type="SUPFAM" id="SSF50978">
    <property type="entry name" value="WD40 repeat-like"/>
    <property type="match status" value="1"/>
</dbReference>
<feature type="region of interest" description="Disordered" evidence="1">
    <location>
        <begin position="1"/>
        <end position="36"/>
    </location>
</feature>
<protein>
    <submittedName>
        <fullName evidence="2">Transcriptional regulator STERILE APETALA-like</fullName>
    </submittedName>
</protein>
<accession>A0A8S0TMG0</accession>
<dbReference type="Gene3D" id="2.130.10.10">
    <property type="entry name" value="YVTN repeat-like/Quinoprotein amine dehydrogenase"/>
    <property type="match status" value="1"/>
</dbReference>
<evidence type="ECO:0000256" key="1">
    <source>
        <dbReference type="SAM" id="MobiDB-lite"/>
    </source>
</evidence>
<name>A0A8S0TMG0_OLEEU</name>
<dbReference type="OrthoDB" id="760263at2759"/>
<dbReference type="Gramene" id="OE9A068398T2">
    <property type="protein sequence ID" value="OE9A068398C2"/>
    <property type="gene ID" value="OE9A068398"/>
</dbReference>
<dbReference type="InterPro" id="IPR036047">
    <property type="entry name" value="F-box-like_dom_sf"/>
</dbReference>
<comment type="caution">
    <text evidence="2">The sequence shown here is derived from an EMBL/GenBank/DDBJ whole genome shotgun (WGS) entry which is preliminary data.</text>
</comment>
<sequence>MSTSSSTEGDGSDGGGGGGGGGGEFEGPSSSRTRIRSSNGVWPEPFVEALAFQVAIDASSSIGRLAAAQALLNLFQVCSTWRAVSHSELLWQNLTRRIWNIRHLLHNTWHEEYIYRHRTANNFQLGRYEYTSLPFVPSYRNNNNDGLLCRRLALSNNHLAAGFSDGSVHLFHLPSRIQLATFYPEHRDRFGRFACAISGIILSDAQLVFATLDGDIHLVIINGVNPLRRVHLGDVVNDGALVDFSGCNQWWVGLYAGVPDRAFHVWNSETEELIFVGGSLTDPEAVMGWHMLNELTNFIGRVRVTSHESAVACTNVRVMVFDLRNVGIILGEEDIHRGINIGSFDANRDESMLIMDMRGVARVRRVTTLEEVCRFTVRATQRGILGSINGGYALMCVGGVIRVWEMVHGEYLYSFRERIGECNAIVSNERHVAACSASATIHIWDFGAN</sequence>
<evidence type="ECO:0000313" key="3">
    <source>
        <dbReference type="Proteomes" id="UP000594638"/>
    </source>
</evidence>
<reference evidence="2 3" key="1">
    <citation type="submission" date="2019-12" db="EMBL/GenBank/DDBJ databases">
        <authorList>
            <person name="Alioto T."/>
            <person name="Alioto T."/>
            <person name="Gomez Garrido J."/>
        </authorList>
    </citation>
    <scope>NUCLEOTIDE SEQUENCE [LARGE SCALE GENOMIC DNA]</scope>
</reference>
<dbReference type="InterPro" id="IPR015943">
    <property type="entry name" value="WD40/YVTN_repeat-like_dom_sf"/>
</dbReference>
<dbReference type="PANTHER" id="PTHR19855">
    <property type="entry name" value="WD40 REPEAT PROTEIN 12, 37"/>
    <property type="match status" value="1"/>
</dbReference>
<dbReference type="Proteomes" id="UP000594638">
    <property type="component" value="Unassembled WGS sequence"/>
</dbReference>
<organism evidence="2 3">
    <name type="scientific">Olea europaea subsp. europaea</name>
    <dbReference type="NCBI Taxonomy" id="158383"/>
    <lineage>
        <taxon>Eukaryota</taxon>
        <taxon>Viridiplantae</taxon>
        <taxon>Streptophyta</taxon>
        <taxon>Embryophyta</taxon>
        <taxon>Tracheophyta</taxon>
        <taxon>Spermatophyta</taxon>
        <taxon>Magnoliopsida</taxon>
        <taxon>eudicotyledons</taxon>
        <taxon>Gunneridae</taxon>
        <taxon>Pentapetalae</taxon>
        <taxon>asterids</taxon>
        <taxon>lamiids</taxon>
        <taxon>Lamiales</taxon>
        <taxon>Oleaceae</taxon>
        <taxon>Oleeae</taxon>
        <taxon>Olea</taxon>
    </lineage>
</organism>